<dbReference type="RefSeq" id="WP_379597858.1">
    <property type="nucleotide sequence ID" value="NZ_JBHUDE010000107.1"/>
</dbReference>
<dbReference type="SUPFAM" id="SSF55298">
    <property type="entry name" value="YjgF-like"/>
    <property type="match status" value="1"/>
</dbReference>
<dbReference type="Pfam" id="PF01042">
    <property type="entry name" value="Ribonuc_L-PSP"/>
    <property type="match status" value="1"/>
</dbReference>
<dbReference type="GO" id="GO:0016787">
    <property type="term" value="F:hydrolase activity"/>
    <property type="evidence" value="ECO:0007669"/>
    <property type="project" value="UniProtKB-KW"/>
</dbReference>
<dbReference type="CDD" id="cd00448">
    <property type="entry name" value="YjgF_YER057c_UK114_family"/>
    <property type="match status" value="1"/>
</dbReference>
<protein>
    <submittedName>
        <fullName evidence="2">RidA family protein</fullName>
        <ecNumber evidence="2">3.5.-.-</ecNumber>
    </submittedName>
</protein>
<name>A0ABW4HTY2_9BACI</name>
<dbReference type="Gene3D" id="3.30.1330.40">
    <property type="entry name" value="RutC-like"/>
    <property type="match status" value="1"/>
</dbReference>
<dbReference type="EMBL" id="JBHUDE010000107">
    <property type="protein sequence ID" value="MFD1608507.1"/>
    <property type="molecule type" value="Genomic_DNA"/>
</dbReference>
<organism evidence="2 3">
    <name type="scientific">Oceanobacillus luteolus</name>
    <dbReference type="NCBI Taxonomy" id="1274358"/>
    <lineage>
        <taxon>Bacteria</taxon>
        <taxon>Bacillati</taxon>
        <taxon>Bacillota</taxon>
        <taxon>Bacilli</taxon>
        <taxon>Bacillales</taxon>
        <taxon>Bacillaceae</taxon>
        <taxon>Oceanobacillus</taxon>
    </lineage>
</organism>
<accession>A0ABW4HTY2</accession>
<comment type="caution">
    <text evidence="2">The sequence shown here is derived from an EMBL/GenBank/DDBJ whole genome shotgun (WGS) entry which is preliminary data.</text>
</comment>
<dbReference type="NCBIfam" id="TIGR00004">
    <property type="entry name" value="Rid family detoxifying hydrolase"/>
    <property type="match status" value="1"/>
</dbReference>
<dbReference type="Proteomes" id="UP001597221">
    <property type="component" value="Unassembled WGS sequence"/>
</dbReference>
<evidence type="ECO:0000313" key="2">
    <source>
        <dbReference type="EMBL" id="MFD1608507.1"/>
    </source>
</evidence>
<evidence type="ECO:0000256" key="1">
    <source>
        <dbReference type="ARBA" id="ARBA00010552"/>
    </source>
</evidence>
<dbReference type="InterPro" id="IPR006056">
    <property type="entry name" value="RidA"/>
</dbReference>
<proteinExistence type="inferred from homology"/>
<evidence type="ECO:0000313" key="3">
    <source>
        <dbReference type="Proteomes" id="UP001597221"/>
    </source>
</evidence>
<keyword evidence="3" id="KW-1185">Reference proteome</keyword>
<sequence>MRKVYTAKDVSASGPYSHAVDAGEYIYFSGQTAKNRLSPEDSPANESITSQTEQCFKHLTSVLEEVGLTEDNVVKVNVYLTSMKHFDEMNRVYETFFQAPYPARTCVAVYELPLGADVEIEFVAKR</sequence>
<comment type="similarity">
    <text evidence="1">Belongs to the RutC family.</text>
</comment>
<reference evidence="3" key="1">
    <citation type="journal article" date="2019" name="Int. J. Syst. Evol. Microbiol.">
        <title>The Global Catalogue of Microorganisms (GCM) 10K type strain sequencing project: providing services to taxonomists for standard genome sequencing and annotation.</title>
        <authorList>
            <consortium name="The Broad Institute Genomics Platform"/>
            <consortium name="The Broad Institute Genome Sequencing Center for Infectious Disease"/>
            <person name="Wu L."/>
            <person name="Ma J."/>
        </authorList>
    </citation>
    <scope>NUCLEOTIDE SEQUENCE [LARGE SCALE GENOMIC DNA]</scope>
    <source>
        <strain evidence="3">CGMCC 1.12376</strain>
    </source>
</reference>
<dbReference type="InterPro" id="IPR035959">
    <property type="entry name" value="RutC-like_sf"/>
</dbReference>
<gene>
    <name evidence="2" type="ORF">ACFSBH_12800</name>
</gene>
<dbReference type="EC" id="3.5.-.-" evidence="2"/>
<dbReference type="InterPro" id="IPR006175">
    <property type="entry name" value="YjgF/YER057c/UK114"/>
</dbReference>
<dbReference type="PANTHER" id="PTHR11803">
    <property type="entry name" value="2-IMINOBUTANOATE/2-IMINOPROPANOATE DEAMINASE RIDA"/>
    <property type="match status" value="1"/>
</dbReference>
<keyword evidence="2" id="KW-0378">Hydrolase</keyword>
<dbReference type="PANTHER" id="PTHR11803:SF39">
    <property type="entry name" value="2-IMINOBUTANOATE_2-IMINOPROPANOATE DEAMINASE"/>
    <property type="match status" value="1"/>
</dbReference>